<dbReference type="EMBL" id="CP001744">
    <property type="protein sequence ID" value="ADG68900.1"/>
    <property type="molecule type" value="Genomic_DNA"/>
</dbReference>
<evidence type="ECO:0008006" key="3">
    <source>
        <dbReference type="Google" id="ProtNLM"/>
    </source>
</evidence>
<keyword evidence="2" id="KW-1185">Reference proteome</keyword>
<reference evidence="1 2" key="1">
    <citation type="journal article" date="2010" name="Stand. Genomic Sci.">
        <title>Complete genome sequence of Planctomyces limnophilus type strain (Mu 290).</title>
        <authorList>
            <person name="Labutti K."/>
            <person name="Sikorski J."/>
            <person name="Schneider S."/>
            <person name="Nolan M."/>
            <person name="Lucas S."/>
            <person name="Glavina Del Rio T."/>
            <person name="Tice H."/>
            <person name="Cheng J.F."/>
            <person name="Goodwin L."/>
            <person name="Pitluck S."/>
            <person name="Liolios K."/>
            <person name="Ivanova N."/>
            <person name="Mavromatis K."/>
            <person name="Mikhailova N."/>
            <person name="Pati A."/>
            <person name="Chen A."/>
            <person name="Palaniappan K."/>
            <person name="Land M."/>
            <person name="Hauser L."/>
            <person name="Chang Y.J."/>
            <person name="Jeffries C.D."/>
            <person name="Tindall B.J."/>
            <person name="Rohde M."/>
            <person name="Goker M."/>
            <person name="Woyke T."/>
            <person name="Bristow J."/>
            <person name="Eisen J.A."/>
            <person name="Markowitz V."/>
            <person name="Hugenholtz P."/>
            <person name="Kyrpides N.C."/>
            <person name="Klenk H.P."/>
            <person name="Lapidus A."/>
        </authorList>
    </citation>
    <scope>NUCLEOTIDE SEQUENCE [LARGE SCALE GENOMIC DNA]</scope>
    <source>
        <strain evidence="2">ATCC 43296 / DSM 3776 / IFAM 1008 / 290</strain>
    </source>
</reference>
<dbReference type="Pfam" id="PF08747">
    <property type="entry name" value="BrxB"/>
    <property type="match status" value="1"/>
</dbReference>
<dbReference type="InterPro" id="IPR014858">
    <property type="entry name" value="BrxB"/>
</dbReference>
<dbReference type="AlphaFoldDB" id="D5SSU9"/>
<dbReference type="RefSeq" id="WP_013111331.1">
    <property type="nucleotide sequence ID" value="NC_014148.1"/>
</dbReference>
<gene>
    <name evidence="1" type="ordered locus">Plim_3082</name>
</gene>
<dbReference type="HOGENOM" id="CLU_1297952_0_0_0"/>
<dbReference type="OrthoDB" id="1093513at2"/>
<sequence length="211" mass="24280">MTADLFSQTPLQEAIHALRSDLIQEDGPRISTMRNYRFAIVQYDPKDEFRLRREVRRLNTELVSEGWMVLTINLQKLLLDRVRSQGEDFIQRLVEREKRTSQKSIERGIQDLQTRLAPLIEGPEGIAADCSRIICDYADQNAETIDRTVAIVGRAGALYPFFRSSALLRHLDGRTRNVPVVLLYPGERRGEKGLSFMGVVDPDSDYRPRIY</sequence>
<organism evidence="1 2">
    <name type="scientific">Planctopirus limnophila (strain ATCC 43296 / DSM 3776 / IFAM 1008 / Mu 290)</name>
    <name type="common">Planctomyces limnophilus</name>
    <dbReference type="NCBI Taxonomy" id="521674"/>
    <lineage>
        <taxon>Bacteria</taxon>
        <taxon>Pseudomonadati</taxon>
        <taxon>Planctomycetota</taxon>
        <taxon>Planctomycetia</taxon>
        <taxon>Planctomycetales</taxon>
        <taxon>Planctomycetaceae</taxon>
        <taxon>Planctopirus</taxon>
    </lineage>
</organism>
<evidence type="ECO:0000313" key="2">
    <source>
        <dbReference type="Proteomes" id="UP000002220"/>
    </source>
</evidence>
<name>D5SSU9_PLAL2</name>
<dbReference type="STRING" id="521674.Plim_3082"/>
<proteinExistence type="predicted"/>
<accession>D5SSU9</accession>
<protein>
    <recommendedName>
        <fullName evidence="3">DUF1788 domain-containing protein</fullName>
    </recommendedName>
</protein>
<evidence type="ECO:0000313" key="1">
    <source>
        <dbReference type="EMBL" id="ADG68900.1"/>
    </source>
</evidence>
<dbReference type="eggNOG" id="ENOG502ZMWR">
    <property type="taxonomic scope" value="Bacteria"/>
</dbReference>
<dbReference type="Proteomes" id="UP000002220">
    <property type="component" value="Chromosome"/>
</dbReference>
<dbReference type="KEGG" id="plm:Plim_3082"/>